<proteinExistence type="predicted"/>
<dbReference type="SMART" id="SM00494">
    <property type="entry name" value="ChtBD2"/>
    <property type="match status" value="2"/>
</dbReference>
<feature type="region of interest" description="Disordered" evidence="6">
    <location>
        <begin position="62"/>
        <end position="95"/>
    </location>
</feature>
<evidence type="ECO:0000313" key="9">
    <source>
        <dbReference type="Proteomes" id="UP000053240"/>
    </source>
</evidence>
<feature type="region of interest" description="Disordered" evidence="6">
    <location>
        <begin position="159"/>
        <end position="235"/>
    </location>
</feature>
<dbReference type="PANTHER" id="PTHR23301:SF0">
    <property type="entry name" value="CHITIN-BINDING TYPE-2 DOMAIN-CONTAINING PROTEIN-RELATED"/>
    <property type="match status" value="1"/>
</dbReference>
<feature type="domain" description="Chitin-binding type-2" evidence="7">
    <location>
        <begin position="247"/>
        <end position="292"/>
    </location>
</feature>
<reference evidence="8 9" key="1">
    <citation type="journal article" date="2015" name="Nat. Commun.">
        <title>Outbred genome sequencing and CRISPR/Cas9 gene editing in butterflies.</title>
        <authorList>
            <person name="Li X."/>
            <person name="Fan D."/>
            <person name="Zhang W."/>
            <person name="Liu G."/>
            <person name="Zhang L."/>
            <person name="Zhao L."/>
            <person name="Fang X."/>
            <person name="Chen L."/>
            <person name="Dong Y."/>
            <person name="Chen Y."/>
            <person name="Ding Y."/>
            <person name="Zhao R."/>
            <person name="Feng M."/>
            <person name="Zhu Y."/>
            <person name="Feng Y."/>
            <person name="Jiang X."/>
            <person name="Zhu D."/>
            <person name="Xiang H."/>
            <person name="Feng X."/>
            <person name="Li S."/>
            <person name="Wang J."/>
            <person name="Zhang G."/>
            <person name="Kronforst M.R."/>
            <person name="Wang W."/>
        </authorList>
    </citation>
    <scope>NUCLEOTIDE SEQUENCE [LARGE SCALE GENOMIC DNA]</scope>
    <source>
        <strain evidence="8">Ya'a_city_454_Pm</strain>
        <tissue evidence="8">Whole body</tissue>
    </source>
</reference>
<evidence type="ECO:0000256" key="2">
    <source>
        <dbReference type="ARBA" id="ARBA00022729"/>
    </source>
</evidence>
<dbReference type="PANTHER" id="PTHR23301">
    <property type="entry name" value="CHITIN BINDING PERITROPHIN-A"/>
    <property type="match status" value="1"/>
</dbReference>
<organism evidence="8 9">
    <name type="scientific">Papilio machaon</name>
    <name type="common">Old World swallowtail butterfly</name>
    <dbReference type="NCBI Taxonomy" id="76193"/>
    <lineage>
        <taxon>Eukaryota</taxon>
        <taxon>Metazoa</taxon>
        <taxon>Ecdysozoa</taxon>
        <taxon>Arthropoda</taxon>
        <taxon>Hexapoda</taxon>
        <taxon>Insecta</taxon>
        <taxon>Pterygota</taxon>
        <taxon>Neoptera</taxon>
        <taxon>Endopterygota</taxon>
        <taxon>Lepidoptera</taxon>
        <taxon>Glossata</taxon>
        <taxon>Ditrysia</taxon>
        <taxon>Papilionoidea</taxon>
        <taxon>Papilionidae</taxon>
        <taxon>Papilioninae</taxon>
        <taxon>Papilio</taxon>
    </lineage>
</organism>
<keyword evidence="4" id="KW-1015">Disulfide bond</keyword>
<dbReference type="EMBL" id="KQ460296">
    <property type="protein sequence ID" value="KPJ16285.1"/>
    <property type="molecule type" value="Genomic_DNA"/>
</dbReference>
<dbReference type="InParanoid" id="A0A0N1IFH6"/>
<dbReference type="GO" id="GO:0005576">
    <property type="term" value="C:extracellular region"/>
    <property type="evidence" value="ECO:0007669"/>
    <property type="project" value="InterPro"/>
</dbReference>
<dbReference type="PROSITE" id="PS50940">
    <property type="entry name" value="CHIT_BIND_II"/>
    <property type="match status" value="2"/>
</dbReference>
<evidence type="ECO:0000256" key="1">
    <source>
        <dbReference type="ARBA" id="ARBA00022669"/>
    </source>
</evidence>
<evidence type="ECO:0000256" key="6">
    <source>
        <dbReference type="SAM" id="MobiDB-lite"/>
    </source>
</evidence>
<sequence length="307" mass="30595">MPGVLQMAEEAEGIMVGEEQTGYQMVVPPIFIFTTFYHTKVCDWPRNAACISNIGNGGNGGGEGGNIGSDGGNGGENEGSGSNNGGSVGGNGEGETTWLPNGCPANIHIHHLLPHESDCTKFYYCVRGEKVMRECASGTHFNPFLQVCDWPQNAGCTVDGGNGGNGDSGNGGENGGSGGGNDGGSSGGENGGSGGGNDGGSSGGENGGSGGGNNGGSSGGENGGSGGGNGAGGNGEGNGGGGITWLPNGCPNIHIHHLLPHESDCTKFYYCVYGQKVMRECAPGTHFNPSLQVGTDLKKLSKSFIKS</sequence>
<keyword evidence="1" id="KW-0147">Chitin-binding</keyword>
<name>A0A0N1IFH6_PAPMA</name>
<dbReference type="PRINTS" id="PR01228">
    <property type="entry name" value="EGGSHELL"/>
</dbReference>
<keyword evidence="5" id="KW-0325">Glycoprotein</keyword>
<keyword evidence="2" id="KW-0732">Signal</keyword>
<gene>
    <name evidence="8" type="ORF">RR48_03202</name>
</gene>
<protein>
    <recommendedName>
        <fullName evidence="7">Chitin-binding type-2 domain-containing protein</fullName>
    </recommendedName>
</protein>
<feature type="domain" description="Chitin-binding type-2" evidence="7">
    <location>
        <begin position="100"/>
        <end position="158"/>
    </location>
</feature>
<dbReference type="STRING" id="76193.A0A0N1IFH6"/>
<dbReference type="SUPFAM" id="SSF57625">
    <property type="entry name" value="Invertebrate chitin-binding proteins"/>
    <property type="match status" value="2"/>
</dbReference>
<accession>A0A0N1IFH6</accession>
<evidence type="ECO:0000259" key="7">
    <source>
        <dbReference type="PROSITE" id="PS50940"/>
    </source>
</evidence>
<evidence type="ECO:0000256" key="4">
    <source>
        <dbReference type="ARBA" id="ARBA00023157"/>
    </source>
</evidence>
<evidence type="ECO:0000313" key="8">
    <source>
        <dbReference type="EMBL" id="KPJ16285.1"/>
    </source>
</evidence>
<dbReference type="InterPro" id="IPR051940">
    <property type="entry name" value="Chitin_bind-dev_reg"/>
</dbReference>
<dbReference type="GO" id="GO:0008061">
    <property type="term" value="F:chitin binding"/>
    <property type="evidence" value="ECO:0007669"/>
    <property type="project" value="UniProtKB-KW"/>
</dbReference>
<feature type="compositionally biased region" description="Gly residues" evidence="6">
    <location>
        <begin position="62"/>
        <end position="93"/>
    </location>
</feature>
<dbReference type="AlphaFoldDB" id="A0A0N1IFH6"/>
<keyword evidence="9" id="KW-1185">Reference proteome</keyword>
<keyword evidence="3" id="KW-0677">Repeat</keyword>
<dbReference type="Pfam" id="PF01607">
    <property type="entry name" value="CBM_14"/>
    <property type="match status" value="2"/>
</dbReference>
<dbReference type="Proteomes" id="UP000053240">
    <property type="component" value="Unassembled WGS sequence"/>
</dbReference>
<dbReference type="InterPro" id="IPR036508">
    <property type="entry name" value="Chitin-bd_dom_sf"/>
</dbReference>
<dbReference type="Gene3D" id="2.170.140.10">
    <property type="entry name" value="Chitin binding domain"/>
    <property type="match status" value="2"/>
</dbReference>
<dbReference type="InterPro" id="IPR002557">
    <property type="entry name" value="Chitin-bd_dom"/>
</dbReference>
<evidence type="ECO:0000256" key="5">
    <source>
        <dbReference type="ARBA" id="ARBA00023180"/>
    </source>
</evidence>
<evidence type="ECO:0000256" key="3">
    <source>
        <dbReference type="ARBA" id="ARBA00022737"/>
    </source>
</evidence>